<evidence type="ECO:0000313" key="1">
    <source>
        <dbReference type="EMBL" id="EKO26192.1"/>
    </source>
</evidence>
<comment type="caution">
    <text evidence="1">The sequence shown here is derived from an EMBL/GenBank/DDBJ whole genome shotgun (WGS) entry which is preliminary data.</text>
</comment>
<name>A0A0F6HD03_LEPIR</name>
<reference evidence="1 2" key="1">
    <citation type="submission" date="2012-09" db="EMBL/GenBank/DDBJ databases">
        <authorList>
            <person name="Harkins D.M."/>
            <person name="Durkin A.S."/>
            <person name="Brinkac L.M."/>
            <person name="Selengut J.D."/>
            <person name="Sanka R."/>
            <person name="DePew J."/>
            <person name="Purushe J."/>
            <person name="Chanthongthip A."/>
            <person name="Lattana O."/>
            <person name="Phetsouvanh R."/>
            <person name="Newton P.N."/>
            <person name="Vinetz J.M."/>
            <person name="Sutton G.G."/>
            <person name="Nelson W.C."/>
            <person name="Fouts D.E."/>
        </authorList>
    </citation>
    <scope>NUCLEOTIDE SEQUENCE [LARGE SCALE GENOMIC DNA]</scope>
    <source>
        <strain evidence="1 2">UI 12621</strain>
    </source>
</reference>
<organism evidence="1 2">
    <name type="scientific">Leptospira interrogans str. UI 12621</name>
    <dbReference type="NCBI Taxonomy" id="1049937"/>
    <lineage>
        <taxon>Bacteria</taxon>
        <taxon>Pseudomonadati</taxon>
        <taxon>Spirochaetota</taxon>
        <taxon>Spirochaetia</taxon>
        <taxon>Leptospirales</taxon>
        <taxon>Leptospiraceae</taxon>
        <taxon>Leptospira</taxon>
    </lineage>
</organism>
<dbReference type="AlphaFoldDB" id="A0A0F6HD03"/>
<accession>A0A0F6HD03</accession>
<protein>
    <submittedName>
        <fullName evidence="1">Uncharacterized protein</fullName>
    </submittedName>
</protein>
<gene>
    <name evidence="1" type="ORF">LEP1GSC104_3316</name>
</gene>
<evidence type="ECO:0000313" key="2">
    <source>
        <dbReference type="Proteomes" id="UP000006324"/>
    </source>
</evidence>
<proteinExistence type="predicted"/>
<sequence>MFIIVIFLAEFRPSFLFSGNYFFQICGNYCGNFFNKNPSLSYRKADKKRCNLWELPLFVNAICYTKFIFFNL</sequence>
<dbReference type="EMBL" id="AHNQ02000016">
    <property type="protein sequence ID" value="EKO26192.1"/>
    <property type="molecule type" value="Genomic_DNA"/>
</dbReference>
<dbReference type="Proteomes" id="UP000006324">
    <property type="component" value="Unassembled WGS sequence"/>
</dbReference>